<keyword evidence="4" id="KW-1185">Reference proteome</keyword>
<feature type="compositionally biased region" description="Basic and acidic residues" evidence="1">
    <location>
        <begin position="250"/>
        <end position="261"/>
    </location>
</feature>
<dbReference type="InterPro" id="IPR015943">
    <property type="entry name" value="WD40/YVTN_repeat-like_dom_sf"/>
</dbReference>
<feature type="region of interest" description="Disordered" evidence="1">
    <location>
        <begin position="219"/>
        <end position="281"/>
    </location>
</feature>
<dbReference type="Proteomes" id="UP000542742">
    <property type="component" value="Unassembled WGS sequence"/>
</dbReference>
<gene>
    <name evidence="3" type="ORF">BKA14_001612</name>
</gene>
<dbReference type="InterPro" id="IPR011964">
    <property type="entry name" value="YVTN_b-propeller_repeat"/>
</dbReference>
<reference evidence="3 4" key="1">
    <citation type="submission" date="2020-08" db="EMBL/GenBank/DDBJ databases">
        <title>Sequencing the genomes of 1000 actinobacteria strains.</title>
        <authorList>
            <person name="Klenk H.-P."/>
        </authorList>
    </citation>
    <scope>NUCLEOTIDE SEQUENCE [LARGE SCALE GENOMIC DNA]</scope>
    <source>
        <strain evidence="3 4">DSM 45518</strain>
    </source>
</reference>
<dbReference type="InterPro" id="IPR011048">
    <property type="entry name" value="Haem_d1_sf"/>
</dbReference>
<evidence type="ECO:0000256" key="2">
    <source>
        <dbReference type="SAM" id="Phobius"/>
    </source>
</evidence>
<keyword evidence="2" id="KW-0812">Transmembrane</keyword>
<dbReference type="Pfam" id="PF10282">
    <property type="entry name" value="Lactonase"/>
    <property type="match status" value="1"/>
</dbReference>
<dbReference type="EMBL" id="JACHMF010000001">
    <property type="protein sequence ID" value="MBB4691464.1"/>
    <property type="molecule type" value="Genomic_DNA"/>
</dbReference>
<accession>A0A7W7G0D2</accession>
<dbReference type="NCBIfam" id="TIGR02276">
    <property type="entry name" value="beta_rpt_yvtn"/>
    <property type="match status" value="2"/>
</dbReference>
<name>A0A7W7G0D2_9ACTN</name>
<organism evidence="3 4">
    <name type="scientific">Paractinoplanes abujensis</name>
    <dbReference type="NCBI Taxonomy" id="882441"/>
    <lineage>
        <taxon>Bacteria</taxon>
        <taxon>Bacillati</taxon>
        <taxon>Actinomycetota</taxon>
        <taxon>Actinomycetes</taxon>
        <taxon>Micromonosporales</taxon>
        <taxon>Micromonosporaceae</taxon>
        <taxon>Paractinoplanes</taxon>
    </lineage>
</organism>
<dbReference type="InterPro" id="IPR051200">
    <property type="entry name" value="Host-pathogen_enzymatic-act"/>
</dbReference>
<dbReference type="RefSeq" id="WP_184950278.1">
    <property type="nucleotide sequence ID" value="NZ_BOMC01000006.1"/>
</dbReference>
<keyword evidence="2" id="KW-1133">Transmembrane helix</keyword>
<evidence type="ECO:0000313" key="4">
    <source>
        <dbReference type="Proteomes" id="UP000542742"/>
    </source>
</evidence>
<feature type="compositionally biased region" description="Basic and acidic residues" evidence="1">
    <location>
        <begin position="11"/>
        <end position="20"/>
    </location>
</feature>
<proteinExistence type="predicted"/>
<feature type="compositionally biased region" description="Polar residues" evidence="1">
    <location>
        <begin position="236"/>
        <end position="249"/>
    </location>
</feature>
<feature type="region of interest" description="Disordered" evidence="1">
    <location>
        <begin position="1"/>
        <end position="20"/>
    </location>
</feature>
<comment type="caution">
    <text evidence="3">The sequence shown here is derived from an EMBL/GenBank/DDBJ whole genome shotgun (WGS) entry which is preliminary data.</text>
</comment>
<evidence type="ECO:0000256" key="1">
    <source>
        <dbReference type="SAM" id="MobiDB-lite"/>
    </source>
</evidence>
<evidence type="ECO:0000313" key="3">
    <source>
        <dbReference type="EMBL" id="MBB4691464.1"/>
    </source>
</evidence>
<feature type="compositionally biased region" description="Low complexity" evidence="1">
    <location>
        <begin position="219"/>
        <end position="232"/>
    </location>
</feature>
<keyword evidence="2" id="KW-0472">Membrane</keyword>
<dbReference type="AlphaFoldDB" id="A0A7W7G0D2"/>
<dbReference type="InterPro" id="IPR019405">
    <property type="entry name" value="Lactonase_7-beta_prop"/>
</dbReference>
<dbReference type="PANTHER" id="PTHR47197">
    <property type="entry name" value="PROTEIN NIRF"/>
    <property type="match status" value="1"/>
</dbReference>
<dbReference type="SUPFAM" id="SSF51004">
    <property type="entry name" value="C-terminal (heme d1) domain of cytochrome cd1-nitrite reductase"/>
    <property type="match status" value="2"/>
</dbReference>
<dbReference type="Gene3D" id="2.130.10.10">
    <property type="entry name" value="YVTN repeat-like/Quinoprotein amine dehydrogenase"/>
    <property type="match status" value="2"/>
</dbReference>
<dbReference type="PANTHER" id="PTHR47197:SF3">
    <property type="entry name" value="DIHYDRO-HEME D1 DEHYDROGENASE"/>
    <property type="match status" value="1"/>
</dbReference>
<protein>
    <submittedName>
        <fullName evidence="3">YVTN family beta-propeller protein</fullName>
    </submittedName>
</protein>
<sequence length="556" mass="57809">MSSERLAAVGDLRDRARSEDRETAVAARAALVAMMADDDFEVSAAAGAALAETSVSLVPPRIDFGPVAPGTPRLSAAVRIEGAPVALASEIKVTGGGLRARIAGDHLQVQWQPGDGPLAGMVSLDGPAGAADLPVTGHIAAAQIGFEPPELAAVRGNSPSEAGPAVTFVNREPVFLPPTDPRQGSRRRVKGLIIAGATAVVLLVGTGLAAAVTLQDDQAPAAQQQERPAGAGNEQPGGTSEQPGGTNEQPGDKEEQTRPSVDKPTVVGTIEVGDEPEGVAVSPDSKTVYVANQNSRILSVADLRSGRVTSVTLRNTPRFVAVSQDGTRVFVSMYEDDLSGSGVAVVDAQKLTVLRTLKTGVQPYALAAAPDGRLWVPIHGGRNVEIYRDEQLTGRVFVPENPHAVSFDQDGRRVFTPDHESSTVSAIDTRTDRRLKSIPVSAAPHSLAVSPDGRTAVVACFQADAVDLIDTETLERRGPFRVGDKPQAAAFAVDSGHAYAVNEGSNSVSVVDPRTGRVTATVPVGKSPRTMAVAPDGRFAYVSNGDDDTVSVLRVG</sequence>
<feature type="transmembrane region" description="Helical" evidence="2">
    <location>
        <begin position="192"/>
        <end position="214"/>
    </location>
</feature>